<evidence type="ECO:0000256" key="1">
    <source>
        <dbReference type="ARBA" id="ARBA00022614"/>
    </source>
</evidence>
<feature type="region of interest" description="Disordered" evidence="4">
    <location>
        <begin position="352"/>
        <end position="374"/>
    </location>
</feature>
<dbReference type="Gene3D" id="3.80.10.10">
    <property type="entry name" value="Ribonuclease Inhibitor"/>
    <property type="match status" value="2"/>
</dbReference>
<keyword evidence="5" id="KW-1185">Reference proteome</keyword>
<dbReference type="SUPFAM" id="SSF52058">
    <property type="entry name" value="L domain-like"/>
    <property type="match status" value="1"/>
</dbReference>
<evidence type="ECO:0000256" key="4">
    <source>
        <dbReference type="SAM" id="MobiDB-lite"/>
    </source>
</evidence>
<evidence type="ECO:0000313" key="5">
    <source>
        <dbReference type="Proteomes" id="UP000046393"/>
    </source>
</evidence>
<keyword evidence="3" id="KW-0175">Coiled coil</keyword>
<feature type="coiled-coil region" evidence="3">
    <location>
        <begin position="457"/>
        <end position="505"/>
    </location>
</feature>
<dbReference type="InterPro" id="IPR001611">
    <property type="entry name" value="Leu-rich_rpt"/>
</dbReference>
<name>A0A0N5ABL4_9BILA</name>
<dbReference type="GO" id="GO:0005737">
    <property type="term" value="C:cytoplasm"/>
    <property type="evidence" value="ECO:0007669"/>
    <property type="project" value="TreeGrafter"/>
</dbReference>
<evidence type="ECO:0000313" key="6">
    <source>
        <dbReference type="WBParaSite" id="SMUV_0000154001-mRNA-1"/>
    </source>
</evidence>
<dbReference type="WBParaSite" id="SMUV_0000154001-mRNA-1">
    <property type="protein sequence ID" value="SMUV_0000154001-mRNA-1"/>
    <property type="gene ID" value="SMUV_0000154001"/>
</dbReference>
<reference evidence="6" key="1">
    <citation type="submission" date="2017-02" db="UniProtKB">
        <authorList>
            <consortium name="WormBaseParasite"/>
        </authorList>
    </citation>
    <scope>IDENTIFICATION</scope>
</reference>
<dbReference type="PANTHER" id="PTHR15454">
    <property type="entry name" value="NISCHARIN RELATED"/>
    <property type="match status" value="1"/>
</dbReference>
<organism evidence="5 6">
    <name type="scientific">Syphacia muris</name>
    <dbReference type="NCBI Taxonomy" id="451379"/>
    <lineage>
        <taxon>Eukaryota</taxon>
        <taxon>Metazoa</taxon>
        <taxon>Ecdysozoa</taxon>
        <taxon>Nematoda</taxon>
        <taxon>Chromadorea</taxon>
        <taxon>Rhabditida</taxon>
        <taxon>Spirurina</taxon>
        <taxon>Oxyuridomorpha</taxon>
        <taxon>Oxyuroidea</taxon>
        <taxon>Oxyuridae</taxon>
        <taxon>Syphacia</taxon>
    </lineage>
</organism>
<dbReference type="PROSITE" id="PS51450">
    <property type="entry name" value="LRR"/>
    <property type="match status" value="3"/>
</dbReference>
<dbReference type="AlphaFoldDB" id="A0A0N5ABL4"/>
<dbReference type="Pfam" id="PF13516">
    <property type="entry name" value="LRR_6"/>
    <property type="match status" value="3"/>
</dbReference>
<dbReference type="STRING" id="451379.A0A0N5ABL4"/>
<dbReference type="InterPro" id="IPR032675">
    <property type="entry name" value="LRR_dom_sf"/>
</dbReference>
<proteinExistence type="predicted"/>
<dbReference type="SMART" id="SM00365">
    <property type="entry name" value="LRR_SD22"/>
    <property type="match status" value="4"/>
</dbReference>
<dbReference type="Proteomes" id="UP000046393">
    <property type="component" value="Unplaced"/>
</dbReference>
<sequence>MDNHSTEDSNFLQVSTTPSSKKFHLSLTKKSLTKLLPSIPADPKLVSSLDCSRNDFKHIDCLGRLENCEEVNASYNKLVNLTSFTPMHHTLKVLDVSHNEIVDTANLSTLEHLEILDASYNIISGLPVMSKMANLVSIVLKCNRVANLASLRGISKLQKLRRLDLSKNKITNLHNADRYLPVKLKCLDLSGNGIADLTEAYQLIHLKELDEILWCGNPCVPNDRKFDYRPFLLCCLQNLKCVDSIDLSEYEILRGELLLTRGKWRRYQTHDSLCEYLAEECSRESCACDSGNITEFEKQVKRVIAKRREYLSLSNKKADNLEYHKCDSLPPSPFTQWTEQDPNRTSVSEIVSCTRESGQKENRPPEQTCGSSDESVVSSTTVVLSTSHDISSSMLQVFYCYGFLDDYIFFDYQKFVILASEEVHPLRVPKKCSGKTAVSPFRLTNSSSRIPRRSISKESVEKRLEACESRCKRLEDAIVELSKQNEQLSETNEQLVHIIEGVNEKIMKHDVFFGGWKKLIHLAIPVPVDLKYERKSPTEVLLKWSHCHGFTVNEDFVGKAHAVGNQTLIGGLLPDREATIKVHCYVDDIEGERSLPVYIPPYCGNMVCQDDKKSEIKNS</sequence>
<evidence type="ECO:0000256" key="2">
    <source>
        <dbReference type="ARBA" id="ARBA00022737"/>
    </source>
</evidence>
<keyword evidence="2" id="KW-0677">Repeat</keyword>
<protein>
    <submittedName>
        <fullName evidence="6">BZIP domain-containing protein</fullName>
    </submittedName>
</protein>
<keyword evidence="1" id="KW-0433">Leucine-rich repeat</keyword>
<evidence type="ECO:0000256" key="3">
    <source>
        <dbReference type="SAM" id="Coils"/>
    </source>
</evidence>
<dbReference type="PANTHER" id="PTHR15454:SF56">
    <property type="entry name" value="PROTEIN PHOSPHATASE 1 REGULATORY SUBUNIT 7-RELATED"/>
    <property type="match status" value="1"/>
</dbReference>
<accession>A0A0N5ABL4</accession>